<dbReference type="AlphaFoldDB" id="A0A377TIC7"/>
<accession>A0A377TIC7</accession>
<evidence type="ECO:0000313" key="2">
    <source>
        <dbReference type="Proteomes" id="UP000254821"/>
    </source>
</evidence>
<organism evidence="1 2">
    <name type="scientific">Hafnia alvei</name>
    <dbReference type="NCBI Taxonomy" id="569"/>
    <lineage>
        <taxon>Bacteria</taxon>
        <taxon>Pseudomonadati</taxon>
        <taxon>Pseudomonadota</taxon>
        <taxon>Gammaproteobacteria</taxon>
        <taxon>Enterobacterales</taxon>
        <taxon>Hafniaceae</taxon>
        <taxon>Hafnia</taxon>
    </lineage>
</organism>
<dbReference type="Proteomes" id="UP000254821">
    <property type="component" value="Unassembled WGS sequence"/>
</dbReference>
<dbReference type="EMBL" id="UGHP01000002">
    <property type="protein sequence ID" value="STS21116.1"/>
    <property type="molecule type" value="Genomic_DNA"/>
</dbReference>
<reference evidence="1 2" key="1">
    <citation type="submission" date="2018-06" db="EMBL/GenBank/DDBJ databases">
        <authorList>
            <consortium name="Pathogen Informatics"/>
            <person name="Doyle S."/>
        </authorList>
    </citation>
    <scope>NUCLEOTIDE SEQUENCE [LARGE SCALE GENOMIC DNA]</scope>
    <source>
        <strain evidence="1 2">NCTC8105</strain>
    </source>
</reference>
<gene>
    <name evidence="1" type="ORF">NCTC8105_05265</name>
</gene>
<name>A0A377TIC7_HAFAL</name>
<protein>
    <submittedName>
        <fullName evidence="1">Uncharacterized protein</fullName>
    </submittedName>
</protein>
<proteinExistence type="predicted"/>
<evidence type="ECO:0000313" key="1">
    <source>
        <dbReference type="EMBL" id="STS21116.1"/>
    </source>
</evidence>
<sequence>MTLFDECKELLRADFDVVEGDDLSMVMDIFSSISMA</sequence>